<gene>
    <name evidence="10" type="ORF">AB5J56_02325</name>
</gene>
<evidence type="ECO:0000259" key="9">
    <source>
        <dbReference type="PROSITE" id="PS51884"/>
    </source>
</evidence>
<name>A0AB39NZA5_9ACTN</name>
<keyword evidence="6 7" id="KW-0034">Amyloid</keyword>
<proteinExistence type="predicted"/>
<evidence type="ECO:0000256" key="5">
    <source>
        <dbReference type="ARBA" id="ARBA00022889"/>
    </source>
</evidence>
<protein>
    <submittedName>
        <fullName evidence="10">Chaplin</fullName>
    </submittedName>
</protein>
<accession>A0AB39NZA5</accession>
<feature type="signal peptide" evidence="8">
    <location>
        <begin position="1"/>
        <end position="25"/>
    </location>
</feature>
<evidence type="ECO:0000256" key="7">
    <source>
        <dbReference type="PROSITE-ProRule" id="PRU01232"/>
    </source>
</evidence>
<keyword evidence="3" id="KW-0964">Secreted</keyword>
<evidence type="ECO:0000256" key="1">
    <source>
        <dbReference type="ARBA" id="ARBA00004191"/>
    </source>
</evidence>
<evidence type="ECO:0000256" key="2">
    <source>
        <dbReference type="ARBA" id="ARBA00022512"/>
    </source>
</evidence>
<evidence type="ECO:0000256" key="8">
    <source>
        <dbReference type="SAM" id="SignalP"/>
    </source>
</evidence>
<evidence type="ECO:0000256" key="6">
    <source>
        <dbReference type="ARBA" id="ARBA00023087"/>
    </source>
</evidence>
<keyword evidence="2" id="KW-0134">Cell wall</keyword>
<sequence>MRKRLTAAVGLAGAALMLCAGTASADPHPDPVGVAVDSPGVLSGNVIQVPVDLDLNVCGNTINVIGLLNPAVGNHCENED</sequence>
<feature type="chain" id="PRO_5044197826" evidence="8">
    <location>
        <begin position="26"/>
        <end position="80"/>
    </location>
</feature>
<dbReference type="Pfam" id="PF03777">
    <property type="entry name" value="ChpA-C"/>
    <property type="match status" value="1"/>
</dbReference>
<dbReference type="AlphaFoldDB" id="A0AB39NZA5"/>
<dbReference type="GO" id="GO:0007155">
    <property type="term" value="P:cell adhesion"/>
    <property type="evidence" value="ECO:0007669"/>
    <property type="project" value="UniProtKB-KW"/>
</dbReference>
<feature type="domain" description="Chaplin" evidence="9">
    <location>
        <begin position="38"/>
        <end position="78"/>
    </location>
</feature>
<reference evidence="10" key="1">
    <citation type="submission" date="2024-07" db="EMBL/GenBank/DDBJ databases">
        <authorList>
            <person name="Yu S.T."/>
        </authorList>
    </citation>
    <scope>NUCLEOTIDE SEQUENCE</scope>
    <source>
        <strain evidence="10">R21</strain>
    </source>
</reference>
<keyword evidence="4 8" id="KW-0732">Signal</keyword>
<evidence type="ECO:0000256" key="3">
    <source>
        <dbReference type="ARBA" id="ARBA00022525"/>
    </source>
</evidence>
<dbReference type="EMBL" id="CP163435">
    <property type="protein sequence ID" value="XDQ23607.1"/>
    <property type="molecule type" value="Genomic_DNA"/>
</dbReference>
<dbReference type="RefSeq" id="WP_369229486.1">
    <property type="nucleotide sequence ID" value="NZ_CP163435.1"/>
</dbReference>
<comment type="subcellular location">
    <subcellularLocation>
        <location evidence="1">Secreted</location>
        <location evidence="1">Cell wall</location>
    </subcellularLocation>
</comment>
<evidence type="ECO:0000256" key="4">
    <source>
        <dbReference type="ARBA" id="ARBA00022729"/>
    </source>
</evidence>
<dbReference type="InterPro" id="IPR005528">
    <property type="entry name" value="ChpA-H"/>
</dbReference>
<organism evidence="10">
    <name type="scientific">Streptomyces sp. R21</name>
    <dbReference type="NCBI Taxonomy" id="3238627"/>
    <lineage>
        <taxon>Bacteria</taxon>
        <taxon>Bacillati</taxon>
        <taxon>Actinomycetota</taxon>
        <taxon>Actinomycetes</taxon>
        <taxon>Kitasatosporales</taxon>
        <taxon>Streptomycetaceae</taxon>
        <taxon>Streptomyces</taxon>
    </lineage>
</organism>
<evidence type="ECO:0000313" key="10">
    <source>
        <dbReference type="EMBL" id="XDQ23607.1"/>
    </source>
</evidence>
<keyword evidence="5" id="KW-0130">Cell adhesion</keyword>
<dbReference type="PROSITE" id="PS51884">
    <property type="entry name" value="CHAPLIN"/>
    <property type="match status" value="1"/>
</dbReference>